<evidence type="ECO:0000256" key="1">
    <source>
        <dbReference type="ARBA" id="ARBA00000885"/>
    </source>
</evidence>
<dbReference type="InterPro" id="IPR050409">
    <property type="entry name" value="E3_ubiq-protein_ligase"/>
</dbReference>
<feature type="compositionally biased region" description="Basic and acidic residues" evidence="9">
    <location>
        <begin position="86"/>
        <end position="95"/>
    </location>
</feature>
<feature type="compositionally biased region" description="Basic residues" evidence="9">
    <location>
        <begin position="15"/>
        <end position="33"/>
    </location>
</feature>
<dbReference type="SUPFAM" id="SSF56204">
    <property type="entry name" value="Hect, E3 ligase catalytic domain"/>
    <property type="match status" value="1"/>
</dbReference>
<protein>
    <recommendedName>
        <fullName evidence="3">HECT-type E3 ubiquitin transferase</fullName>
        <ecNumber evidence="3">2.3.2.26</ecNumber>
    </recommendedName>
</protein>
<dbReference type="OrthoDB" id="89236at2759"/>
<dbReference type="GO" id="GO:0016567">
    <property type="term" value="P:protein ubiquitination"/>
    <property type="evidence" value="ECO:0007669"/>
    <property type="project" value="TreeGrafter"/>
</dbReference>
<dbReference type="SMART" id="SM00119">
    <property type="entry name" value="HECTc"/>
    <property type="match status" value="1"/>
</dbReference>
<dbReference type="EC" id="2.3.2.26" evidence="3"/>
<dbReference type="InParanoid" id="F2UKP1"/>
<dbReference type="PROSITE" id="PS50237">
    <property type="entry name" value="HECT"/>
    <property type="match status" value="1"/>
</dbReference>
<evidence type="ECO:0000256" key="4">
    <source>
        <dbReference type="ARBA" id="ARBA00022679"/>
    </source>
</evidence>
<evidence type="ECO:0000256" key="3">
    <source>
        <dbReference type="ARBA" id="ARBA00012485"/>
    </source>
</evidence>
<dbReference type="GeneID" id="16070719"/>
<keyword evidence="12" id="KW-1185">Reference proteome</keyword>
<evidence type="ECO:0000256" key="2">
    <source>
        <dbReference type="ARBA" id="ARBA00004906"/>
    </source>
</evidence>
<dbReference type="Gene3D" id="3.30.2160.10">
    <property type="entry name" value="Hect, E3 ligase catalytic domain"/>
    <property type="match status" value="1"/>
</dbReference>
<reference evidence="11" key="1">
    <citation type="submission" date="2009-08" db="EMBL/GenBank/DDBJ databases">
        <title>Annotation of Salpingoeca rosetta.</title>
        <authorList>
            <consortium name="The Broad Institute Genome Sequencing Platform"/>
            <person name="Russ C."/>
            <person name="Cuomo C."/>
            <person name="Burger G."/>
            <person name="Gray M.W."/>
            <person name="Holland P.W.H."/>
            <person name="King N."/>
            <person name="Lang F.B.F."/>
            <person name="Roger A.J."/>
            <person name="Ruiz-Trillo I."/>
            <person name="Young S.K."/>
            <person name="Zeng Q."/>
            <person name="Gargeya S."/>
            <person name="Alvarado L."/>
            <person name="Berlin A."/>
            <person name="Chapman S.B."/>
            <person name="Chen Z."/>
            <person name="Freedman E."/>
            <person name="Gellesch M."/>
            <person name="Goldberg J."/>
            <person name="Griggs A."/>
            <person name="Gujja S."/>
            <person name="Heilman E."/>
            <person name="Heiman D."/>
            <person name="Howarth C."/>
            <person name="Mehta T."/>
            <person name="Neiman D."/>
            <person name="Pearson M."/>
            <person name="Roberts A."/>
            <person name="Saif S."/>
            <person name="Shea T."/>
            <person name="Shenoy N."/>
            <person name="Sisk P."/>
            <person name="Stolte C."/>
            <person name="Sykes S."/>
            <person name="White J."/>
            <person name="Yandava C."/>
            <person name="Haas B."/>
            <person name="Nusbaum C."/>
            <person name="Birren B."/>
        </authorList>
    </citation>
    <scope>NUCLEOTIDE SEQUENCE [LARGE SCALE GENOMIC DNA]</scope>
    <source>
        <strain evidence="11">ATCC 50818</strain>
    </source>
</reference>
<dbReference type="AlphaFoldDB" id="F2UKP1"/>
<dbReference type="Proteomes" id="UP000007799">
    <property type="component" value="Unassembled WGS sequence"/>
</dbReference>
<evidence type="ECO:0000256" key="8">
    <source>
        <dbReference type="SAM" id="Coils"/>
    </source>
</evidence>
<dbReference type="Pfam" id="PF00632">
    <property type="entry name" value="HECT"/>
    <property type="match status" value="1"/>
</dbReference>
<evidence type="ECO:0000313" key="12">
    <source>
        <dbReference type="Proteomes" id="UP000007799"/>
    </source>
</evidence>
<dbReference type="eggNOG" id="KOG0940">
    <property type="taxonomic scope" value="Eukaryota"/>
</dbReference>
<dbReference type="CDD" id="cd00078">
    <property type="entry name" value="HECTc"/>
    <property type="match status" value="1"/>
</dbReference>
<comment type="catalytic activity">
    <reaction evidence="1">
        <text>S-ubiquitinyl-[E2 ubiquitin-conjugating enzyme]-L-cysteine + [acceptor protein]-L-lysine = [E2 ubiquitin-conjugating enzyme]-L-cysteine + N(6)-ubiquitinyl-[acceptor protein]-L-lysine.</text>
        <dbReference type="EC" id="2.3.2.26"/>
    </reaction>
</comment>
<dbReference type="RefSeq" id="XP_004990166.1">
    <property type="nucleotide sequence ID" value="XM_004990109.1"/>
</dbReference>
<sequence>MSDESSGCWNFVFARRARRTRRQQQQRRRHHAPSSRQPQPPQQDQQRSRSNVSLMARLFGRTRRRVSPPPPSSSSSTTNVATASDVDTHAQREPNEAGQPRLGTARPSFMPAPTAPPYSDSWAHSPYNRPPSRTSADATAHTDSDGLATTAMMAGTATPPASLQELWPPNRRTQDFTGDTIDVPLPGEHTVRRGGGGGTRSRSRLSSSGDGGGDGEENATRIEINFPDVLRSHPGQNPAEALRQHIVEAIALALLNQQELHNARFEAKRVELKLEAAMLQWRLAQLEHRYDTLRAIDLLMKETNTTASARPQPQRMAELEEQLVLLRHLHGIAVLEEQLVVARYQSDGSETRRIQDQLKPIMVVLDLAQRGIVTEQHKQVERERFSDRLQGTLDCTPAPTNIDQLETELRCQRFYVACLEKRGSGKLPIRVHRADVYSNFKELARTKPASDLKSRLSVAFADEEGQDFGGVSREWFGLLGHDCLRAGLACGALKQVGGGGGGLVQFMPNPTPSADVLDYALTLGRVVGLALFHRKTVGIRFTEPFIKQALLGADVELSDLQSVDKEYHKNLQQLLENPGAEDLCLDFTMTNEMQDGTVVVSNIIDRGNEVDVTDSNKREYVDRLLRFQYKDGVRQQNAAFFRGFTEFIPASSVRQFSAGEVISLIAGSSTIDVDNWREETVYEEYDKDSQIVQWFWEIVADMSDEQRNDLLRFSTGCSHIPIEGFKGLQGTHGTNKFTIAKAGDTRYLPVAHTCVNRMDIPEYSTKEELKSKLETAISETEGFAIV</sequence>
<dbReference type="Gene3D" id="3.90.1750.10">
    <property type="entry name" value="Hect, E3 ligase catalytic domains"/>
    <property type="match status" value="1"/>
</dbReference>
<dbReference type="GO" id="GO:0061630">
    <property type="term" value="F:ubiquitin protein ligase activity"/>
    <property type="evidence" value="ECO:0007669"/>
    <property type="project" value="UniProtKB-EC"/>
</dbReference>
<evidence type="ECO:0000256" key="9">
    <source>
        <dbReference type="SAM" id="MobiDB-lite"/>
    </source>
</evidence>
<keyword evidence="6 7" id="KW-0833">Ubl conjugation pathway</keyword>
<feature type="active site" description="Glycyl thioester intermediate" evidence="7">
    <location>
        <position position="754"/>
    </location>
</feature>
<gene>
    <name evidence="11" type="ORF">PTSG_08781</name>
</gene>
<evidence type="ECO:0000313" key="11">
    <source>
        <dbReference type="EMBL" id="EGD77690.1"/>
    </source>
</evidence>
<dbReference type="PANTHER" id="PTHR11254:SF440">
    <property type="entry name" value="E3 UBIQUITIN-PROTEIN LIGASE NEDD-4"/>
    <property type="match status" value="1"/>
</dbReference>
<organism evidence="12">
    <name type="scientific">Salpingoeca rosetta (strain ATCC 50818 / BSB-021)</name>
    <dbReference type="NCBI Taxonomy" id="946362"/>
    <lineage>
        <taxon>Eukaryota</taxon>
        <taxon>Choanoflagellata</taxon>
        <taxon>Craspedida</taxon>
        <taxon>Salpingoecidae</taxon>
        <taxon>Salpingoeca</taxon>
    </lineage>
</organism>
<dbReference type="STRING" id="946362.F2UKP1"/>
<comment type="pathway">
    <text evidence="2">Protein modification; protein ubiquitination.</text>
</comment>
<keyword evidence="5" id="KW-0677">Repeat</keyword>
<dbReference type="InterPro" id="IPR000569">
    <property type="entry name" value="HECT_dom"/>
</dbReference>
<dbReference type="Gene3D" id="3.30.2410.10">
    <property type="entry name" value="Hect, E3 ligase catalytic domain"/>
    <property type="match status" value="1"/>
</dbReference>
<evidence type="ECO:0000256" key="6">
    <source>
        <dbReference type="ARBA" id="ARBA00022786"/>
    </source>
</evidence>
<dbReference type="GO" id="GO:0006511">
    <property type="term" value="P:ubiquitin-dependent protein catabolic process"/>
    <property type="evidence" value="ECO:0007669"/>
    <property type="project" value="TreeGrafter"/>
</dbReference>
<dbReference type="EMBL" id="GL832979">
    <property type="protein sequence ID" value="EGD77690.1"/>
    <property type="molecule type" value="Genomic_DNA"/>
</dbReference>
<feature type="domain" description="HECT" evidence="10">
    <location>
        <begin position="448"/>
        <end position="786"/>
    </location>
</feature>
<feature type="coiled-coil region" evidence="8">
    <location>
        <begin position="255"/>
        <end position="289"/>
    </location>
</feature>
<name>F2UKP1_SALR5</name>
<keyword evidence="8" id="KW-0175">Coiled coil</keyword>
<dbReference type="KEGG" id="sre:PTSG_08781"/>
<feature type="region of interest" description="Disordered" evidence="9">
    <location>
        <begin position="1"/>
        <end position="142"/>
    </location>
</feature>
<dbReference type="FunFam" id="3.30.2410.10:FF:000001">
    <property type="entry name" value="E3 ubiquitin-protein ligase NEDD4-like"/>
    <property type="match status" value="1"/>
</dbReference>
<dbReference type="GO" id="GO:0005737">
    <property type="term" value="C:cytoplasm"/>
    <property type="evidence" value="ECO:0007669"/>
    <property type="project" value="TreeGrafter"/>
</dbReference>
<keyword evidence="11" id="KW-0436">Ligase</keyword>
<feature type="compositionally biased region" description="Low complexity" evidence="9">
    <location>
        <begin position="73"/>
        <end position="84"/>
    </location>
</feature>
<dbReference type="GO" id="GO:0016874">
    <property type="term" value="F:ligase activity"/>
    <property type="evidence" value="ECO:0007669"/>
    <property type="project" value="UniProtKB-KW"/>
</dbReference>
<keyword evidence="4" id="KW-0808">Transferase</keyword>
<evidence type="ECO:0000256" key="7">
    <source>
        <dbReference type="PROSITE-ProRule" id="PRU00104"/>
    </source>
</evidence>
<evidence type="ECO:0000259" key="10">
    <source>
        <dbReference type="PROSITE" id="PS50237"/>
    </source>
</evidence>
<dbReference type="InterPro" id="IPR035983">
    <property type="entry name" value="Hect_E3_ubiquitin_ligase"/>
</dbReference>
<accession>F2UKP1</accession>
<evidence type="ECO:0000256" key="5">
    <source>
        <dbReference type="ARBA" id="ARBA00022737"/>
    </source>
</evidence>
<feature type="region of interest" description="Disordered" evidence="9">
    <location>
        <begin position="159"/>
        <end position="218"/>
    </location>
</feature>
<proteinExistence type="predicted"/>
<feature type="compositionally biased region" description="Low complexity" evidence="9">
    <location>
        <begin position="34"/>
        <end position="50"/>
    </location>
</feature>
<dbReference type="PANTHER" id="PTHR11254">
    <property type="entry name" value="HECT DOMAIN UBIQUITIN-PROTEIN LIGASE"/>
    <property type="match status" value="1"/>
</dbReference>